<dbReference type="EMBL" id="CAJOBB010011844">
    <property type="protein sequence ID" value="CAF4267414.1"/>
    <property type="molecule type" value="Genomic_DNA"/>
</dbReference>
<accession>A0A820FY54</accession>
<protein>
    <submittedName>
        <fullName evidence="2">Uncharacterized protein</fullName>
    </submittedName>
</protein>
<evidence type="ECO:0000313" key="3">
    <source>
        <dbReference type="Proteomes" id="UP000663868"/>
    </source>
</evidence>
<feature type="region of interest" description="Disordered" evidence="1">
    <location>
        <begin position="38"/>
        <end position="71"/>
    </location>
</feature>
<sequence length="71" mass="7786">FDGKEAAAMIFEENVPGCLVEGINYEIETVAGLLEAGETQQQDDELHLIGANNDTTQHPQDDKTRQSVQVN</sequence>
<evidence type="ECO:0000313" key="2">
    <source>
        <dbReference type="EMBL" id="CAF4267414.1"/>
    </source>
</evidence>
<gene>
    <name evidence="2" type="ORF">KXQ929_LOCUS43689</name>
</gene>
<dbReference type="Proteomes" id="UP000663868">
    <property type="component" value="Unassembled WGS sequence"/>
</dbReference>
<comment type="caution">
    <text evidence="2">The sequence shown here is derived from an EMBL/GenBank/DDBJ whole genome shotgun (WGS) entry which is preliminary data.</text>
</comment>
<evidence type="ECO:0000256" key="1">
    <source>
        <dbReference type="SAM" id="MobiDB-lite"/>
    </source>
</evidence>
<name>A0A820FY54_9BILA</name>
<reference evidence="2" key="1">
    <citation type="submission" date="2021-02" db="EMBL/GenBank/DDBJ databases">
        <authorList>
            <person name="Nowell W R."/>
        </authorList>
    </citation>
    <scope>NUCLEOTIDE SEQUENCE</scope>
</reference>
<dbReference type="AlphaFoldDB" id="A0A820FY54"/>
<proteinExistence type="predicted"/>
<organism evidence="2 3">
    <name type="scientific">Adineta steineri</name>
    <dbReference type="NCBI Taxonomy" id="433720"/>
    <lineage>
        <taxon>Eukaryota</taxon>
        <taxon>Metazoa</taxon>
        <taxon>Spiralia</taxon>
        <taxon>Gnathifera</taxon>
        <taxon>Rotifera</taxon>
        <taxon>Eurotatoria</taxon>
        <taxon>Bdelloidea</taxon>
        <taxon>Adinetida</taxon>
        <taxon>Adinetidae</taxon>
        <taxon>Adineta</taxon>
    </lineage>
</organism>
<feature type="non-terminal residue" evidence="2">
    <location>
        <position position="1"/>
    </location>
</feature>